<dbReference type="HOGENOM" id="CLU_430338_0_0_1"/>
<evidence type="ECO:0008006" key="5">
    <source>
        <dbReference type="Google" id="ProtNLM"/>
    </source>
</evidence>
<dbReference type="Proteomes" id="UP000017200">
    <property type="component" value="Unassembled WGS sequence"/>
</dbReference>
<feature type="compositionally biased region" description="Low complexity" evidence="1">
    <location>
        <begin position="319"/>
        <end position="334"/>
    </location>
</feature>
<dbReference type="EnsemblFungi" id="MVLG_01936T0">
    <property type="protein sequence ID" value="MVLG_01936T0"/>
    <property type="gene ID" value="MVLG_01936"/>
</dbReference>
<dbReference type="EMBL" id="AEIJ01000187">
    <property type="status" value="NOT_ANNOTATED_CDS"/>
    <property type="molecule type" value="Genomic_DNA"/>
</dbReference>
<feature type="region of interest" description="Disordered" evidence="1">
    <location>
        <begin position="510"/>
        <end position="530"/>
    </location>
</feature>
<dbReference type="InterPro" id="IPR035992">
    <property type="entry name" value="Ricin_B-like_lectins"/>
</dbReference>
<reference evidence="4" key="1">
    <citation type="submission" date="2010-11" db="EMBL/GenBank/DDBJ databases">
        <title>The genome sequence of Microbotryum violaceum strain p1A1 Lamole.</title>
        <authorList>
            <person name="Cuomo C."/>
            <person name="Perlin M."/>
            <person name="Young S.K."/>
            <person name="Zeng Q."/>
            <person name="Gargeya S."/>
            <person name="Alvarado L."/>
            <person name="Berlin A."/>
            <person name="Chapman S.B."/>
            <person name="Chen Z."/>
            <person name="Freedman E."/>
            <person name="Gellesch M."/>
            <person name="Goldberg J."/>
            <person name="Griggs A."/>
            <person name="Gujja S."/>
            <person name="Heilman E."/>
            <person name="Heiman D."/>
            <person name="Howarth C."/>
            <person name="Mehta T."/>
            <person name="Neiman D."/>
            <person name="Pearson M."/>
            <person name="Roberts A."/>
            <person name="Saif S."/>
            <person name="Shea T."/>
            <person name="Shenoy N."/>
            <person name="Sisk P."/>
            <person name="Stolte C."/>
            <person name="Sykes S."/>
            <person name="White J."/>
            <person name="Yandava C."/>
            <person name="Haas B."/>
            <person name="Nusbaum C."/>
            <person name="Birren B."/>
        </authorList>
    </citation>
    <scope>NUCLEOTIDE SEQUENCE [LARGE SCALE GENOMIC DNA]</scope>
    <source>
        <strain evidence="4">p1A1 Lamole</strain>
    </source>
</reference>
<reference evidence="2" key="2">
    <citation type="submission" date="2010-11" db="EMBL/GenBank/DDBJ databases">
        <authorList>
            <consortium name="The Broad Institute Genome Sequencing Platform"/>
            <person name="Earl A."/>
            <person name="Ward D."/>
            <person name="Feldgarden M."/>
            <person name="Gevers D."/>
            <person name="Butler R."/>
            <person name="Young S.K."/>
            <person name="Zeng Q."/>
            <person name="Gargeya S."/>
            <person name="Fitzgerald M."/>
            <person name="Haas B."/>
            <person name="Abouelleil A."/>
            <person name="Alvarado L."/>
            <person name="Arachchi H.M."/>
            <person name="Berlin A."/>
            <person name="Brown A."/>
            <person name="Chapman S.B."/>
            <person name="Chen Z."/>
            <person name="Dunbar C."/>
            <person name="Freedman E."/>
            <person name="Gearin G."/>
            <person name="Gellesch M."/>
            <person name="Goldberg J."/>
            <person name="Griggs A."/>
            <person name="Gujja S."/>
            <person name="Heilman E."/>
            <person name="Heiman D."/>
            <person name="Howarth C."/>
            <person name="Larson L."/>
            <person name="Lui A."/>
            <person name="MacDonald P.J.P."/>
            <person name="Mehta T."/>
            <person name="Montmayeur A."/>
            <person name="Murphy C."/>
            <person name="Neiman D."/>
            <person name="Pearson M."/>
            <person name="Priest M."/>
            <person name="Roberts A."/>
            <person name="Saif S."/>
            <person name="Shea T."/>
            <person name="Shenoy N."/>
            <person name="Sisk P."/>
            <person name="Stolte C."/>
            <person name="Sykes S."/>
            <person name="White J."/>
            <person name="Yandava C."/>
            <person name="Wortman J."/>
            <person name="Nusbaum C."/>
            <person name="Birren B."/>
        </authorList>
    </citation>
    <scope>NUCLEOTIDE SEQUENCE</scope>
    <source>
        <strain evidence="2">P1A1 Lamole</strain>
    </source>
</reference>
<proteinExistence type="predicted"/>
<feature type="region of interest" description="Disordered" evidence="1">
    <location>
        <begin position="1"/>
        <end position="49"/>
    </location>
</feature>
<reference evidence="3" key="4">
    <citation type="submission" date="2015-06" db="UniProtKB">
        <authorList>
            <consortium name="EnsemblFungi"/>
        </authorList>
    </citation>
    <scope>IDENTIFICATION</scope>
</reference>
<evidence type="ECO:0000313" key="4">
    <source>
        <dbReference type="Proteomes" id="UP000017200"/>
    </source>
</evidence>
<reference evidence="2 4" key="3">
    <citation type="journal article" date="2015" name="BMC Genomics">
        <title>Sex and parasites: genomic and transcriptomic analysis of Microbotryum lychnidis-dioicae, the biotrophic and plant-castrating anther smut fungus.</title>
        <authorList>
            <person name="Perlin M.H."/>
            <person name="Amselem J."/>
            <person name="Fontanillas E."/>
            <person name="Toh S.S."/>
            <person name="Chen Z."/>
            <person name="Goldberg J."/>
            <person name="Duplessis S."/>
            <person name="Henrissat B."/>
            <person name="Young S."/>
            <person name="Zeng Q."/>
            <person name="Aguileta G."/>
            <person name="Petit E."/>
            <person name="Badouin H."/>
            <person name="Andrews J."/>
            <person name="Razeeq D."/>
            <person name="Gabaldon T."/>
            <person name="Quesneville H."/>
            <person name="Giraud T."/>
            <person name="Hood M.E."/>
            <person name="Schultz D.J."/>
            <person name="Cuomo C.A."/>
        </authorList>
    </citation>
    <scope>NUCLEOTIDE SEQUENCE [LARGE SCALE GENOMIC DNA]</scope>
    <source>
        <strain evidence="4">p1A1 Lamole</strain>
        <strain evidence="2">P1A1 Lamole</strain>
    </source>
</reference>
<feature type="region of interest" description="Disordered" evidence="1">
    <location>
        <begin position="546"/>
        <end position="568"/>
    </location>
</feature>
<evidence type="ECO:0000256" key="1">
    <source>
        <dbReference type="SAM" id="MobiDB-lite"/>
    </source>
</evidence>
<feature type="region of interest" description="Disordered" evidence="1">
    <location>
        <begin position="611"/>
        <end position="636"/>
    </location>
</feature>
<feature type="region of interest" description="Disordered" evidence="1">
    <location>
        <begin position="249"/>
        <end position="377"/>
    </location>
</feature>
<organism evidence="2">
    <name type="scientific">Microbotryum lychnidis-dioicae (strain p1A1 Lamole / MvSl-1064)</name>
    <name type="common">Anther smut fungus</name>
    <dbReference type="NCBI Taxonomy" id="683840"/>
    <lineage>
        <taxon>Eukaryota</taxon>
        <taxon>Fungi</taxon>
        <taxon>Dikarya</taxon>
        <taxon>Basidiomycota</taxon>
        <taxon>Pucciniomycotina</taxon>
        <taxon>Microbotryomycetes</taxon>
        <taxon>Microbotryales</taxon>
        <taxon>Microbotryaceae</taxon>
        <taxon>Microbotryum</taxon>
    </lineage>
</organism>
<sequence>MDRASGPVAHNPASNLGHSSDQPPPPSYASLVAPVPGSPSSPSLGTANATAQSSISAHSIFPNHAAFDHSQAALGFPSGYFILRNRGAGGRVLDLLGHKTNEGALIGLHPLKQPQVDVDQLQCRANNQLWFIGWDGLLYSVAASRPVECVDGALTLAYPHPVMSIPSHRSHPSPQFVFDPVTSTLRVQYATDPTFPGPRCEDRSDWNDYDYIVESVPQRRKRPNEQGLWDVVSSGPGNLFEGLSEKIFGTKSPSSEASNPLAGPGPSSPVRPPSTTSQAPIRPAYEPYRRRSSSNTNTNPPLLPARLRTVEDDSDSDSEPSASRSVRVVAVPRALRYGTPSQSEPSTKPKPGRSYQGGLDPSHAAGDVSQSSGQTLEIFRRERAREARRSKRRQWELISVVVRPVPTESYSGRNSFSETERAMAGSPSPSSVMRRVSSTVGLSSTPRFIPLPTSPSLDRTEPVRTRRAVSNAQQPTQSSIPVSSSLNSIAYPGFSLPRILKANIYGKYPDESEASGDTTNTEGPDLFDDEPEDARVLQLDEIGQEMARSTSNLSSSERIGSERQRAGRMVEGLQVEQQVEATSSSLRAMQMDCPLPKFPSMEGLSVLATDTKEEEAAHTKVIDAKAAEEPRERIAE</sequence>
<dbReference type="SUPFAM" id="SSF50370">
    <property type="entry name" value="Ricin B-like lectins"/>
    <property type="match status" value="1"/>
</dbReference>
<dbReference type="AlphaFoldDB" id="U5H3M5"/>
<dbReference type="InParanoid" id="U5H3M5"/>
<name>U5H3M5_USTV1</name>
<dbReference type="OrthoDB" id="9895617at2759"/>
<gene>
    <name evidence="2" type="ORF">MVLG_01936</name>
</gene>
<feature type="compositionally biased region" description="Polar residues" evidence="1">
    <location>
        <begin position="12"/>
        <end position="21"/>
    </location>
</feature>
<feature type="compositionally biased region" description="Polar residues" evidence="1">
    <location>
        <begin position="547"/>
        <end position="558"/>
    </location>
</feature>
<feature type="compositionally biased region" description="Low complexity" evidence="1">
    <location>
        <begin position="29"/>
        <end position="45"/>
    </location>
</feature>
<evidence type="ECO:0000313" key="3">
    <source>
        <dbReference type="EnsemblFungi" id="MVLG_01936T0"/>
    </source>
</evidence>
<dbReference type="STRING" id="683840.U5H3M5"/>
<feature type="compositionally biased region" description="Polar residues" evidence="1">
    <location>
        <begin position="408"/>
        <end position="417"/>
    </location>
</feature>
<keyword evidence="4" id="KW-1185">Reference proteome</keyword>
<evidence type="ECO:0000313" key="2">
    <source>
        <dbReference type="EMBL" id="KDE07842.1"/>
    </source>
</evidence>
<accession>U5H3M5</accession>
<dbReference type="EMBL" id="GL541655">
    <property type="protein sequence ID" value="KDE07842.1"/>
    <property type="molecule type" value="Genomic_DNA"/>
</dbReference>
<protein>
    <recommendedName>
        <fullName evidence="5">Ricin B lectin domain-containing protein</fullName>
    </recommendedName>
</protein>
<feature type="region of interest" description="Disordered" evidence="1">
    <location>
        <begin position="408"/>
        <end position="433"/>
    </location>
</feature>